<name>A0A433QAR8_9FUNG</name>
<evidence type="ECO:0000313" key="5">
    <source>
        <dbReference type="Proteomes" id="UP000274822"/>
    </source>
</evidence>
<dbReference type="GO" id="GO:0005737">
    <property type="term" value="C:cytoplasm"/>
    <property type="evidence" value="ECO:0007669"/>
    <property type="project" value="InterPro"/>
</dbReference>
<proteinExistence type="predicted"/>
<protein>
    <recommendedName>
        <fullName evidence="3">BAR domain-containing protein</fullName>
    </recommendedName>
</protein>
<gene>
    <name evidence="4" type="ORF">BC938DRAFT_483978</name>
</gene>
<evidence type="ECO:0000259" key="3">
    <source>
        <dbReference type="Pfam" id="PF16746"/>
    </source>
</evidence>
<dbReference type="Pfam" id="PF16746">
    <property type="entry name" value="BAR_3"/>
    <property type="match status" value="1"/>
</dbReference>
<evidence type="ECO:0000256" key="1">
    <source>
        <dbReference type="SAM" id="Coils"/>
    </source>
</evidence>
<feature type="coiled-coil region" evidence="1">
    <location>
        <begin position="149"/>
        <end position="180"/>
    </location>
</feature>
<dbReference type="InterPro" id="IPR027267">
    <property type="entry name" value="AH/BAR_dom_sf"/>
</dbReference>
<dbReference type="EMBL" id="RBNJ01009433">
    <property type="protein sequence ID" value="RUS26896.1"/>
    <property type="molecule type" value="Genomic_DNA"/>
</dbReference>
<comment type="caution">
    <text evidence="4">The sequence shown here is derived from an EMBL/GenBank/DDBJ whole genome shotgun (WGS) entry which is preliminary data.</text>
</comment>
<keyword evidence="5" id="KW-1185">Reference proteome</keyword>
<dbReference type="AlphaFoldDB" id="A0A433QAR8"/>
<feature type="region of interest" description="Disordered" evidence="2">
    <location>
        <begin position="1"/>
        <end position="35"/>
    </location>
</feature>
<dbReference type="Proteomes" id="UP000274822">
    <property type="component" value="Unassembled WGS sequence"/>
</dbReference>
<accession>A0A433QAR8</accession>
<dbReference type="InterPro" id="IPR004148">
    <property type="entry name" value="BAR_dom"/>
</dbReference>
<evidence type="ECO:0000256" key="2">
    <source>
        <dbReference type="SAM" id="MobiDB-lite"/>
    </source>
</evidence>
<dbReference type="Gene3D" id="1.20.1270.60">
    <property type="entry name" value="Arfaptin homology (AH) domain/BAR domain"/>
    <property type="match status" value="1"/>
</dbReference>
<feature type="domain" description="BAR" evidence="3">
    <location>
        <begin position="40"/>
        <end position="229"/>
    </location>
</feature>
<organism evidence="4 5">
    <name type="scientific">Jimgerdemannia flammicorona</name>
    <dbReference type="NCBI Taxonomy" id="994334"/>
    <lineage>
        <taxon>Eukaryota</taxon>
        <taxon>Fungi</taxon>
        <taxon>Fungi incertae sedis</taxon>
        <taxon>Mucoromycota</taxon>
        <taxon>Mucoromycotina</taxon>
        <taxon>Endogonomycetes</taxon>
        <taxon>Endogonales</taxon>
        <taxon>Endogonaceae</taxon>
        <taxon>Jimgerdemannia</taxon>
    </lineage>
</organism>
<sequence>MVDTNQSGASSSQSPPSSSSSSSSSSTPAFSSTASSGGRIDFVEIFNDTPLFHEALTEKERAFERFSGWIDAVQGCCRLGDAFSKSLQRIMTDFMEIIEFGGENSVQQKDKAPSSSSATWNLGSRIIEILGELDNVRATLLSRVQASVIDSLEEHRRQLDEKVKSTRDKLERTREEHEANVLRHCGHSRRRDTITGLNAFEKNAQAVFTTKQLLCSTSFEYLTLLTEVLKVMRSVACEK</sequence>
<evidence type="ECO:0000313" key="4">
    <source>
        <dbReference type="EMBL" id="RUS26896.1"/>
    </source>
</evidence>
<keyword evidence="1" id="KW-0175">Coiled coil</keyword>
<dbReference type="SUPFAM" id="SSF103657">
    <property type="entry name" value="BAR/IMD domain-like"/>
    <property type="match status" value="1"/>
</dbReference>
<reference evidence="4 5" key="1">
    <citation type="journal article" date="2018" name="New Phytol.">
        <title>Phylogenomics of Endogonaceae and evolution of mycorrhizas within Mucoromycota.</title>
        <authorList>
            <person name="Chang Y."/>
            <person name="Desiro A."/>
            <person name="Na H."/>
            <person name="Sandor L."/>
            <person name="Lipzen A."/>
            <person name="Clum A."/>
            <person name="Barry K."/>
            <person name="Grigoriev I.V."/>
            <person name="Martin F.M."/>
            <person name="Stajich J.E."/>
            <person name="Smith M.E."/>
            <person name="Bonito G."/>
            <person name="Spatafora J.W."/>
        </authorList>
    </citation>
    <scope>NUCLEOTIDE SEQUENCE [LARGE SCALE GENOMIC DNA]</scope>
    <source>
        <strain evidence="4 5">AD002</strain>
    </source>
</reference>
<feature type="non-terminal residue" evidence="4">
    <location>
        <position position="239"/>
    </location>
</feature>